<reference evidence="4" key="1">
    <citation type="submission" date="2016-06" db="UniProtKB">
        <authorList>
            <consortium name="WormBaseParasite"/>
        </authorList>
    </citation>
    <scope>IDENTIFICATION</scope>
</reference>
<dbReference type="Proteomes" id="UP000270296">
    <property type="component" value="Unassembled WGS sequence"/>
</dbReference>
<reference evidence="2 3" key="2">
    <citation type="submission" date="2018-11" db="EMBL/GenBank/DDBJ databases">
        <authorList>
            <consortium name="Pathogen Informatics"/>
        </authorList>
    </citation>
    <scope>NUCLEOTIDE SEQUENCE [LARGE SCALE GENOMIC DNA]</scope>
</reference>
<proteinExistence type="predicted"/>
<dbReference type="EMBL" id="UZAM01015148">
    <property type="protein sequence ID" value="VDP37492.1"/>
    <property type="molecule type" value="Genomic_DNA"/>
</dbReference>
<feature type="domain" description="Tyrosine-protein phosphatase" evidence="1">
    <location>
        <begin position="1"/>
        <end position="109"/>
    </location>
</feature>
<gene>
    <name evidence="2" type="ORF">SBAD_LOCUS11146</name>
</gene>
<evidence type="ECO:0000259" key="1">
    <source>
        <dbReference type="PROSITE" id="PS50055"/>
    </source>
</evidence>
<protein>
    <submittedName>
        <fullName evidence="4">Tyrosine-protein phosphatase domain-containing protein</fullName>
    </submittedName>
</protein>
<name>A0A183J5J9_9BILA</name>
<accession>A0A183J5J9</accession>
<evidence type="ECO:0000313" key="4">
    <source>
        <dbReference type="WBParaSite" id="SBAD_0001152701-mRNA-1"/>
    </source>
</evidence>
<evidence type="ECO:0000313" key="3">
    <source>
        <dbReference type="Proteomes" id="UP000270296"/>
    </source>
</evidence>
<dbReference type="GO" id="GO:0004725">
    <property type="term" value="F:protein tyrosine phosphatase activity"/>
    <property type="evidence" value="ECO:0007669"/>
    <property type="project" value="InterPro"/>
</dbReference>
<dbReference type="PROSITE" id="PS50055">
    <property type="entry name" value="TYR_PHOSPHATASE_PTP"/>
    <property type="match status" value="1"/>
</dbReference>
<organism evidence="4">
    <name type="scientific">Soboliphyme baturini</name>
    <dbReference type="NCBI Taxonomy" id="241478"/>
    <lineage>
        <taxon>Eukaryota</taxon>
        <taxon>Metazoa</taxon>
        <taxon>Ecdysozoa</taxon>
        <taxon>Nematoda</taxon>
        <taxon>Enoplea</taxon>
        <taxon>Dorylaimia</taxon>
        <taxon>Dioctophymatida</taxon>
        <taxon>Dioctophymatoidea</taxon>
        <taxon>Soboliphymatidae</taxon>
        <taxon>Soboliphyme</taxon>
    </lineage>
</organism>
<dbReference type="SUPFAM" id="SSF52799">
    <property type="entry name" value="(Phosphotyrosine protein) phosphatases II"/>
    <property type="match status" value="1"/>
</dbReference>
<dbReference type="Gene3D" id="3.90.190.10">
    <property type="entry name" value="Protein tyrosine phosphatase superfamily"/>
    <property type="match status" value="1"/>
</dbReference>
<evidence type="ECO:0000313" key="2">
    <source>
        <dbReference type="EMBL" id="VDP37492.1"/>
    </source>
</evidence>
<dbReference type="Pfam" id="PF00102">
    <property type="entry name" value="Y_phosphatase"/>
    <property type="match status" value="1"/>
</dbReference>
<dbReference type="OrthoDB" id="10253954at2759"/>
<keyword evidence="3" id="KW-1185">Reference proteome</keyword>
<sequence length="109" mass="12961">MTPVLNRSDKFHWQHSKEFQYQGFTRKNEWIVTEWPKSHTVHSFWALVFDHSCHTIVNLTNDENPKVYPHFIHNKGRQTYGPFIVEVLSYNVYPYATSHVVKVVKKVST</sequence>
<dbReference type="InterPro" id="IPR000242">
    <property type="entry name" value="PTP_cat"/>
</dbReference>
<dbReference type="WBParaSite" id="SBAD_0001152701-mRNA-1">
    <property type="protein sequence ID" value="SBAD_0001152701-mRNA-1"/>
    <property type="gene ID" value="SBAD_0001152701"/>
</dbReference>
<dbReference type="AlphaFoldDB" id="A0A183J5J9"/>
<dbReference type="InterPro" id="IPR029021">
    <property type="entry name" value="Prot-tyrosine_phosphatase-like"/>
</dbReference>